<reference evidence="2" key="1">
    <citation type="submission" date="2020-12" db="UniProtKB">
        <authorList>
            <consortium name="WormBaseParasite"/>
        </authorList>
    </citation>
    <scope>IDENTIFICATION</scope>
    <source>
        <strain evidence="2">MHco3</strain>
    </source>
</reference>
<dbReference type="AlphaFoldDB" id="A0A7I4YGE1"/>
<organism evidence="1 2">
    <name type="scientific">Haemonchus contortus</name>
    <name type="common">Barber pole worm</name>
    <dbReference type="NCBI Taxonomy" id="6289"/>
    <lineage>
        <taxon>Eukaryota</taxon>
        <taxon>Metazoa</taxon>
        <taxon>Ecdysozoa</taxon>
        <taxon>Nematoda</taxon>
        <taxon>Chromadorea</taxon>
        <taxon>Rhabditida</taxon>
        <taxon>Rhabditina</taxon>
        <taxon>Rhabditomorpha</taxon>
        <taxon>Strongyloidea</taxon>
        <taxon>Trichostrongylidae</taxon>
        <taxon>Haemonchus</taxon>
    </lineage>
</organism>
<dbReference type="Proteomes" id="UP000025227">
    <property type="component" value="Unplaced"/>
</dbReference>
<keyword evidence="1" id="KW-1185">Reference proteome</keyword>
<evidence type="ECO:0000313" key="2">
    <source>
        <dbReference type="WBParaSite" id="HCON_00090140-00001"/>
    </source>
</evidence>
<sequence>MIRWTGHVTLYRDDRWTRAVADWISLDIKETSGRPPARWPHCFTKSLNERNAVLRLYEARTITGLLWLATANEVGIRDVVTKNKVVKGARQ</sequence>
<name>A0A7I4YGE1_HAECO</name>
<evidence type="ECO:0000313" key="1">
    <source>
        <dbReference type="Proteomes" id="UP000025227"/>
    </source>
</evidence>
<protein>
    <submittedName>
        <fullName evidence="2">Integrase</fullName>
    </submittedName>
</protein>
<dbReference type="WBParaSite" id="HCON_00090140-00001">
    <property type="protein sequence ID" value="HCON_00090140-00001"/>
    <property type="gene ID" value="HCON_00090140"/>
</dbReference>
<accession>A0A7I4YGE1</accession>
<proteinExistence type="predicted"/>